<dbReference type="PANTHER" id="PTHR11618">
    <property type="entry name" value="TRANSCRIPTION INITIATION FACTOR IIB-RELATED"/>
    <property type="match status" value="1"/>
</dbReference>
<dbReference type="AlphaFoldDB" id="A0A4P9X1X1"/>
<keyword evidence="8" id="KW-0804">Transcription</keyword>
<sequence>MAFKCRSCGHNESERDDSLGHLVCTNCGTVAEENAIVAEVTFTEQSNGATTADGFRVRAGQARATNRSTFGAVHQNSRDSREQTLANGQRRIQHLGGAMKMSDRHIENAQGYFKLAVDYNFTKGRKGNNVVAACLYLVCRQENTSHFLIDFADYLNTNVYQLGATFLRLLQTLHIPQTEVPLVDPALYLARFAARLDFEDDTPAVIRDAERLVKRMQRDWIQVGRRPAGICAACLFIAGRMHGHRRAFRELAMVVKICETTLRRRLQEFKATASGQLSVQDFQTISLEHDADPPAFARSAAMTAMNPANPYYAAYGLSAGAGSISDVAGTYGAYDETYDPEDEQQMQEMIAEIQQIADSEDMHAVLDEMRVELAADEAEMDLSYLDEDDEVAAALLTPDEAQFKEAIWSAEYQDWEASQALKRETGILKTPGGAAAAAAKKRKRESVKFEAESSPIASVQKMFQVAKPALSKKINYQVLNDLFDESDRVM</sequence>
<keyword evidence="3" id="KW-0479">Metal-binding</keyword>
<dbReference type="PRINTS" id="PR00685">
    <property type="entry name" value="TIFACTORIIB"/>
</dbReference>
<dbReference type="Gene3D" id="1.20.5.650">
    <property type="entry name" value="Single helix bin"/>
    <property type="match status" value="1"/>
</dbReference>
<organism evidence="13 14">
    <name type="scientific">Caulochytrium protostelioides</name>
    <dbReference type="NCBI Taxonomy" id="1555241"/>
    <lineage>
        <taxon>Eukaryota</taxon>
        <taxon>Fungi</taxon>
        <taxon>Fungi incertae sedis</taxon>
        <taxon>Chytridiomycota</taxon>
        <taxon>Chytridiomycota incertae sedis</taxon>
        <taxon>Chytridiomycetes</taxon>
        <taxon>Caulochytriales</taxon>
        <taxon>Caulochytriaceae</taxon>
        <taxon>Caulochytrium</taxon>
    </lineage>
</organism>
<dbReference type="Pfam" id="PF08271">
    <property type="entry name" value="Zn_Ribbon_TF"/>
    <property type="match status" value="1"/>
</dbReference>
<dbReference type="PROSITE" id="PS51134">
    <property type="entry name" value="ZF_TFIIB"/>
    <property type="match status" value="1"/>
</dbReference>
<dbReference type="CDD" id="cd20554">
    <property type="entry name" value="CYCLIN_TFIIIB90_rpt2"/>
    <property type="match status" value="1"/>
</dbReference>
<dbReference type="GO" id="GO:0000126">
    <property type="term" value="C:transcription factor TFIIIB complex"/>
    <property type="evidence" value="ECO:0007669"/>
    <property type="project" value="UniProtKB-ARBA"/>
</dbReference>
<keyword evidence="14" id="KW-1185">Reference proteome</keyword>
<evidence type="ECO:0000259" key="12">
    <source>
        <dbReference type="PROSITE" id="PS51134"/>
    </source>
</evidence>
<evidence type="ECO:0000256" key="5">
    <source>
        <dbReference type="ARBA" id="ARBA00022833"/>
    </source>
</evidence>
<dbReference type="SMART" id="SM00385">
    <property type="entry name" value="CYCLIN"/>
    <property type="match status" value="2"/>
</dbReference>
<dbReference type="Gene3D" id="2.20.25.10">
    <property type="match status" value="1"/>
</dbReference>
<dbReference type="SUPFAM" id="SSF47954">
    <property type="entry name" value="Cyclin-like"/>
    <property type="match status" value="2"/>
</dbReference>
<dbReference type="InterPro" id="IPR011665">
    <property type="entry name" value="BRF1_TBP-bd_dom"/>
</dbReference>
<evidence type="ECO:0000256" key="4">
    <source>
        <dbReference type="ARBA" id="ARBA00022771"/>
    </source>
</evidence>
<keyword evidence="7" id="KW-0010">Activator</keyword>
<dbReference type="EMBL" id="ML014312">
    <property type="protein sequence ID" value="RKO99175.1"/>
    <property type="molecule type" value="Genomic_DNA"/>
</dbReference>
<dbReference type="FunFam" id="1.10.472.10:FF:000002">
    <property type="entry name" value="Transcription factor IIIB 90 kDa subunit"/>
    <property type="match status" value="1"/>
</dbReference>
<keyword evidence="5" id="KW-0862">Zinc</keyword>
<dbReference type="STRING" id="1555241.A0A4P9X1X1"/>
<dbReference type="PANTHER" id="PTHR11618:SF4">
    <property type="entry name" value="TRANSCRIPTION FACTOR IIIB 90 KDA SUBUNIT"/>
    <property type="match status" value="1"/>
</dbReference>
<dbReference type="GO" id="GO:0070897">
    <property type="term" value="P:transcription preinitiation complex assembly"/>
    <property type="evidence" value="ECO:0007669"/>
    <property type="project" value="InterPro"/>
</dbReference>
<evidence type="ECO:0000256" key="10">
    <source>
        <dbReference type="ARBA" id="ARBA00031009"/>
    </source>
</evidence>
<dbReference type="InterPro" id="IPR036915">
    <property type="entry name" value="Cyclin-like_sf"/>
</dbReference>
<dbReference type="OrthoDB" id="511529at2759"/>
<dbReference type="GO" id="GO:0001006">
    <property type="term" value="F:RNA polymerase III type 3 promoter sequence-specific DNA binding"/>
    <property type="evidence" value="ECO:0007669"/>
    <property type="project" value="TreeGrafter"/>
</dbReference>
<keyword evidence="9" id="KW-0539">Nucleus</keyword>
<dbReference type="InterPro" id="IPR013137">
    <property type="entry name" value="Znf_TFIIB"/>
</dbReference>
<dbReference type="InterPro" id="IPR013763">
    <property type="entry name" value="Cyclin-like_dom"/>
</dbReference>
<dbReference type="SUPFAM" id="SSF57783">
    <property type="entry name" value="Zinc beta-ribbon"/>
    <property type="match status" value="1"/>
</dbReference>
<comment type="similarity">
    <text evidence="2">Belongs to the TFIIB family.</text>
</comment>
<dbReference type="Proteomes" id="UP000274922">
    <property type="component" value="Unassembled WGS sequence"/>
</dbReference>
<evidence type="ECO:0000256" key="2">
    <source>
        <dbReference type="ARBA" id="ARBA00010857"/>
    </source>
</evidence>
<dbReference type="GO" id="GO:0008270">
    <property type="term" value="F:zinc ion binding"/>
    <property type="evidence" value="ECO:0007669"/>
    <property type="project" value="UniProtKB-KW"/>
</dbReference>
<evidence type="ECO:0000313" key="13">
    <source>
        <dbReference type="EMBL" id="RKO99175.1"/>
    </source>
</evidence>
<evidence type="ECO:0000256" key="7">
    <source>
        <dbReference type="ARBA" id="ARBA00023159"/>
    </source>
</evidence>
<dbReference type="Pfam" id="PF00382">
    <property type="entry name" value="TFIIB"/>
    <property type="match status" value="2"/>
</dbReference>
<dbReference type="InterPro" id="IPR000812">
    <property type="entry name" value="TFIIB"/>
</dbReference>
<dbReference type="GO" id="GO:0000995">
    <property type="term" value="F:RNA polymerase III general transcription initiation factor activity"/>
    <property type="evidence" value="ECO:0007669"/>
    <property type="project" value="TreeGrafter"/>
</dbReference>
<dbReference type="Pfam" id="PF07741">
    <property type="entry name" value="BRF1"/>
    <property type="match status" value="1"/>
</dbReference>
<dbReference type="FunFam" id="1.10.472.10:FF:000007">
    <property type="entry name" value="Transcription factor IIIB 90 kDa subunit"/>
    <property type="match status" value="1"/>
</dbReference>
<feature type="domain" description="TFIIB-type" evidence="12">
    <location>
        <begin position="1"/>
        <end position="32"/>
    </location>
</feature>
<evidence type="ECO:0000256" key="3">
    <source>
        <dbReference type="ARBA" id="ARBA00022723"/>
    </source>
</evidence>
<evidence type="ECO:0000256" key="11">
    <source>
        <dbReference type="PROSITE-ProRule" id="PRU00469"/>
    </source>
</evidence>
<dbReference type="GO" id="GO:0005634">
    <property type="term" value="C:nucleus"/>
    <property type="evidence" value="ECO:0007669"/>
    <property type="project" value="UniProtKB-SubCell"/>
</dbReference>
<evidence type="ECO:0000256" key="8">
    <source>
        <dbReference type="ARBA" id="ARBA00023163"/>
    </source>
</evidence>
<dbReference type="GO" id="GO:0006384">
    <property type="term" value="P:transcription initiation at RNA polymerase III promoter"/>
    <property type="evidence" value="ECO:0007669"/>
    <property type="project" value="UniProtKB-ARBA"/>
</dbReference>
<dbReference type="GO" id="GO:0017025">
    <property type="term" value="F:TBP-class protein binding"/>
    <property type="evidence" value="ECO:0007669"/>
    <property type="project" value="InterPro"/>
</dbReference>
<reference evidence="14" key="1">
    <citation type="journal article" date="2018" name="Nat. Microbiol.">
        <title>Leveraging single-cell genomics to expand the fungal tree of life.</title>
        <authorList>
            <person name="Ahrendt S.R."/>
            <person name="Quandt C.A."/>
            <person name="Ciobanu D."/>
            <person name="Clum A."/>
            <person name="Salamov A."/>
            <person name="Andreopoulos B."/>
            <person name="Cheng J.F."/>
            <person name="Woyke T."/>
            <person name="Pelin A."/>
            <person name="Henrissat B."/>
            <person name="Reynolds N.K."/>
            <person name="Benny G.L."/>
            <person name="Smith M.E."/>
            <person name="James T.Y."/>
            <person name="Grigoriev I.V."/>
        </authorList>
    </citation>
    <scope>NUCLEOTIDE SEQUENCE [LARGE SCALE GENOMIC DNA]</scope>
    <source>
        <strain evidence="14">ATCC 52028</strain>
    </source>
</reference>
<dbReference type="GO" id="GO:0097550">
    <property type="term" value="C:transcription preinitiation complex"/>
    <property type="evidence" value="ECO:0007669"/>
    <property type="project" value="TreeGrafter"/>
</dbReference>
<evidence type="ECO:0000256" key="6">
    <source>
        <dbReference type="ARBA" id="ARBA00023015"/>
    </source>
</evidence>
<dbReference type="InterPro" id="IPR013150">
    <property type="entry name" value="TFIIB_cyclin"/>
</dbReference>
<gene>
    <name evidence="13" type="ORF">CXG81DRAFT_14885</name>
</gene>
<protein>
    <recommendedName>
        <fullName evidence="10">B-related factor 1</fullName>
    </recommendedName>
</protein>
<evidence type="ECO:0000313" key="14">
    <source>
        <dbReference type="Proteomes" id="UP000274922"/>
    </source>
</evidence>
<keyword evidence="6" id="KW-0805">Transcription regulation</keyword>
<comment type="subcellular location">
    <subcellularLocation>
        <location evidence="1">Nucleus</location>
    </subcellularLocation>
</comment>
<evidence type="ECO:0000256" key="1">
    <source>
        <dbReference type="ARBA" id="ARBA00004123"/>
    </source>
</evidence>
<name>A0A4P9X1X1_9FUNG</name>
<keyword evidence="4 11" id="KW-0863">Zinc-finger</keyword>
<proteinExistence type="inferred from homology"/>
<evidence type="ECO:0000256" key="9">
    <source>
        <dbReference type="ARBA" id="ARBA00023242"/>
    </source>
</evidence>
<dbReference type="CDD" id="cd20553">
    <property type="entry name" value="CYCLIN_TFIIIB90_rpt1"/>
    <property type="match status" value="1"/>
</dbReference>
<dbReference type="Gene3D" id="1.10.472.10">
    <property type="entry name" value="Cyclin-like"/>
    <property type="match status" value="2"/>
</dbReference>
<accession>A0A4P9X1X1</accession>